<gene>
    <name evidence="2" type="primary">LOC100177808</name>
</gene>
<dbReference type="FunCoup" id="F7A328">
    <property type="interactions" value="338"/>
</dbReference>
<keyword evidence="3" id="KW-1185">Reference proteome</keyword>
<dbReference type="PANTHER" id="PTHR22895:SF0">
    <property type="entry name" value="ARMADILLO REPEAT-CONTAINING PROTEIN 6"/>
    <property type="match status" value="1"/>
</dbReference>
<organism evidence="2 3">
    <name type="scientific">Ciona intestinalis</name>
    <name type="common">Transparent sea squirt</name>
    <name type="synonym">Ascidia intestinalis</name>
    <dbReference type="NCBI Taxonomy" id="7719"/>
    <lineage>
        <taxon>Eukaryota</taxon>
        <taxon>Metazoa</taxon>
        <taxon>Chordata</taxon>
        <taxon>Tunicata</taxon>
        <taxon>Ascidiacea</taxon>
        <taxon>Phlebobranchia</taxon>
        <taxon>Cionidae</taxon>
        <taxon>Ciona</taxon>
    </lineage>
</organism>
<dbReference type="HOGENOM" id="CLU_039447_1_0_1"/>
<dbReference type="AlphaFoldDB" id="F7A328"/>
<dbReference type="InterPro" id="IPR011989">
    <property type="entry name" value="ARM-like"/>
</dbReference>
<reference evidence="2" key="4">
    <citation type="submission" date="2025-09" db="UniProtKB">
        <authorList>
            <consortium name="Ensembl"/>
        </authorList>
    </citation>
    <scope>IDENTIFICATION</scope>
</reference>
<evidence type="ECO:0000313" key="2">
    <source>
        <dbReference type="Ensembl" id="ENSCINP00000003821.3"/>
    </source>
</evidence>
<dbReference type="InterPro" id="IPR000225">
    <property type="entry name" value="Armadillo"/>
</dbReference>
<dbReference type="STRING" id="7719.ENSCINP00000003821"/>
<dbReference type="Ensembl" id="ENSCINT00000003821.3">
    <property type="protein sequence ID" value="ENSCINP00000003821.3"/>
    <property type="gene ID" value="ENSCING00000001897.3"/>
</dbReference>
<dbReference type="Proteomes" id="UP000008144">
    <property type="component" value="Chromosome 4"/>
</dbReference>
<reference evidence="2" key="3">
    <citation type="submission" date="2025-08" db="UniProtKB">
        <authorList>
            <consortium name="Ensembl"/>
        </authorList>
    </citation>
    <scope>IDENTIFICATION</scope>
</reference>
<dbReference type="OMA" id="THKQPDL"/>
<sequence length="468" mass="52164">MCEVKAITQATFDAVVQENIDDFDMEPNEALEDAINQFLSQGISLGMIIKEVGMNAEHEVITLTKSLEKYKSTDLDSTEKDALKKTLLSLTEKFQSDLAKRYQASKIADAHVVLFELCKLNADDLDLLNDCMQTLSALVNGQPDLVSKEATAFFLSIIKVLDSSNEEIALLVLKILKFSCLKHEQNRVNFVKEDGIAIVLSTAEKFKDRPQVVKEACGVLRSLTLDDDVRVQFGKAHDHTKLIVTEHKGMERLFDFMREHASDPAISSELCLTMSKLMVRSEFCQQLVDMGGLDVILGMIDKHLERQNLVRHCITLIKSISGNDDVKVAVVKSGGAELLIQVLGKHNSNAQICESCLAAITTLSLRNPSHCDVIMAKNTAPLMVQAMKLHSEHAGVQKQACMAIRNLVARTRQHSTAFIENGADELIRKARLLHKEVLEDESKAALRDLEVHVELKERWKGENVGITY</sequence>
<reference evidence="2" key="2">
    <citation type="journal article" date="2008" name="Genome Biol.">
        <title>Improved genome assembly and evidence-based global gene model set for the chordate Ciona intestinalis: new insight into intron and operon populations.</title>
        <authorList>
            <person name="Satou Y."/>
            <person name="Mineta K."/>
            <person name="Ogasawara M."/>
            <person name="Sasakura Y."/>
            <person name="Shoguchi E."/>
            <person name="Ueno K."/>
            <person name="Yamada L."/>
            <person name="Matsumoto J."/>
            <person name="Wasserscheid J."/>
            <person name="Dewar K."/>
            <person name="Wiley G.B."/>
            <person name="Macmil S.L."/>
            <person name="Roe B.A."/>
            <person name="Zeller R.W."/>
            <person name="Hastings K.E."/>
            <person name="Lemaire P."/>
            <person name="Lindquist E."/>
            <person name="Endo T."/>
            <person name="Hotta K."/>
            <person name="Inaba K."/>
        </authorList>
    </citation>
    <scope>NUCLEOTIDE SEQUENCE [LARGE SCALE GENOMIC DNA]</scope>
    <source>
        <strain evidence="2">wild type</strain>
    </source>
</reference>
<dbReference type="Gene3D" id="1.25.10.10">
    <property type="entry name" value="Leucine-rich Repeat Variant"/>
    <property type="match status" value="2"/>
</dbReference>
<dbReference type="GO" id="GO:0002244">
    <property type="term" value="P:hematopoietic progenitor cell differentiation"/>
    <property type="evidence" value="ECO:0000318"/>
    <property type="project" value="GO_Central"/>
</dbReference>
<dbReference type="PANTHER" id="PTHR22895">
    <property type="entry name" value="ARMADILLO REPEAT-CONTAINING PROTEIN 6"/>
    <property type="match status" value="1"/>
</dbReference>
<dbReference type="GeneTree" id="ENSGT00390000002913"/>
<protein>
    <submittedName>
        <fullName evidence="2">Armadillo repeat-containing protein 6</fullName>
    </submittedName>
</protein>
<evidence type="ECO:0000313" key="3">
    <source>
        <dbReference type="Proteomes" id="UP000008144"/>
    </source>
</evidence>
<dbReference type="FunFam" id="1.25.10.10:FF:000669">
    <property type="entry name" value="Armadillo repeat-containing protein 6"/>
    <property type="match status" value="1"/>
</dbReference>
<name>F7A328_CIOIN</name>
<dbReference type="InParanoid" id="F7A328"/>
<dbReference type="FunFam" id="1.25.10.10:FF:000172">
    <property type="entry name" value="Armadillo repeat-containing protein 6"/>
    <property type="match status" value="1"/>
</dbReference>
<evidence type="ECO:0000256" key="1">
    <source>
        <dbReference type="ARBA" id="ARBA00022737"/>
    </source>
</evidence>
<reference evidence="3" key="1">
    <citation type="journal article" date="2002" name="Science">
        <title>The draft genome of Ciona intestinalis: insights into chordate and vertebrate origins.</title>
        <authorList>
            <person name="Dehal P."/>
            <person name="Satou Y."/>
            <person name="Campbell R.K."/>
            <person name="Chapman J."/>
            <person name="Degnan B."/>
            <person name="De Tomaso A."/>
            <person name="Davidson B."/>
            <person name="Di Gregorio A."/>
            <person name="Gelpke M."/>
            <person name="Goodstein D.M."/>
            <person name="Harafuji N."/>
            <person name="Hastings K.E."/>
            <person name="Ho I."/>
            <person name="Hotta K."/>
            <person name="Huang W."/>
            <person name="Kawashima T."/>
            <person name="Lemaire P."/>
            <person name="Martinez D."/>
            <person name="Meinertzhagen I.A."/>
            <person name="Necula S."/>
            <person name="Nonaka M."/>
            <person name="Putnam N."/>
            <person name="Rash S."/>
            <person name="Saiga H."/>
            <person name="Satake M."/>
            <person name="Terry A."/>
            <person name="Yamada L."/>
            <person name="Wang H.G."/>
            <person name="Awazu S."/>
            <person name="Azumi K."/>
            <person name="Boore J."/>
            <person name="Branno M."/>
            <person name="Chin-Bow S."/>
            <person name="DeSantis R."/>
            <person name="Doyle S."/>
            <person name="Francino P."/>
            <person name="Keys D.N."/>
            <person name="Haga S."/>
            <person name="Hayashi H."/>
            <person name="Hino K."/>
            <person name="Imai K.S."/>
            <person name="Inaba K."/>
            <person name="Kano S."/>
            <person name="Kobayashi K."/>
            <person name="Kobayashi M."/>
            <person name="Lee B.I."/>
            <person name="Makabe K.W."/>
            <person name="Manohar C."/>
            <person name="Matassi G."/>
            <person name="Medina M."/>
            <person name="Mochizuki Y."/>
            <person name="Mount S."/>
            <person name="Morishita T."/>
            <person name="Miura S."/>
            <person name="Nakayama A."/>
            <person name="Nishizaka S."/>
            <person name="Nomoto H."/>
            <person name="Ohta F."/>
            <person name="Oishi K."/>
            <person name="Rigoutsos I."/>
            <person name="Sano M."/>
            <person name="Sasaki A."/>
            <person name="Sasakura Y."/>
            <person name="Shoguchi E."/>
            <person name="Shin-i T."/>
            <person name="Spagnuolo A."/>
            <person name="Stainier D."/>
            <person name="Suzuki M.M."/>
            <person name="Tassy O."/>
            <person name="Takatori N."/>
            <person name="Tokuoka M."/>
            <person name="Yagi K."/>
            <person name="Yoshizaki F."/>
            <person name="Wada S."/>
            <person name="Zhang C."/>
            <person name="Hyatt P.D."/>
            <person name="Larimer F."/>
            <person name="Detter C."/>
            <person name="Doggett N."/>
            <person name="Glavina T."/>
            <person name="Hawkins T."/>
            <person name="Richardson P."/>
            <person name="Lucas S."/>
            <person name="Kohara Y."/>
            <person name="Levine M."/>
            <person name="Satoh N."/>
            <person name="Rokhsar D.S."/>
        </authorList>
    </citation>
    <scope>NUCLEOTIDE SEQUENCE [LARGE SCALE GENOMIC DNA]</scope>
</reference>
<dbReference type="SMART" id="SM00185">
    <property type="entry name" value="ARM"/>
    <property type="match status" value="4"/>
</dbReference>
<dbReference type="EMBL" id="EAAA01001959">
    <property type="status" value="NOT_ANNOTATED_CDS"/>
    <property type="molecule type" value="Genomic_DNA"/>
</dbReference>
<dbReference type="InterPro" id="IPR016024">
    <property type="entry name" value="ARM-type_fold"/>
</dbReference>
<keyword evidence="1" id="KW-0677">Repeat</keyword>
<accession>F7A328</accession>
<dbReference type="Pfam" id="PF25571">
    <property type="entry name" value="TPR_CCP1_N"/>
    <property type="match status" value="1"/>
</dbReference>
<proteinExistence type="predicted"/>
<dbReference type="SUPFAM" id="SSF48371">
    <property type="entry name" value="ARM repeat"/>
    <property type="match status" value="1"/>
</dbReference>